<name>A0A2P2HY69_9CRUS</name>
<sequence length="333" mass="38681">MAEEGDKFDGMLLAMAQQHTGGVLQLLETFFGFLARKTDFFTGASIKDIEKLVMEKFRKYEKIAIVEHDKKKAEEKESEKRRQQRKLKKEEEEAEEERKRIEKEKEEAMKNGAEEDGIEEIITPGVQESGDVIKPDTQSSPDKSKDDKKEDQESEDEEDKGKIKPNDNNGCDLDNYSWTQTLQEVEVTIPLSIRVKSRDVVVDFSRKHIKVGLKNAAPIIDGDFYNQIKVDECSWYLDNEKAIILQIEKSNQMEWWSRLVTSDPEINTKLVNPEKSNLSDLDGETRGMVEKMMYDQRQKEMGKPTSDEQKKQDVMKKFMSQHPEMDFSKCKFE</sequence>
<feature type="compositionally biased region" description="Basic and acidic residues" evidence="7">
    <location>
        <begin position="88"/>
        <end position="113"/>
    </location>
</feature>
<feature type="compositionally biased region" description="Basic and acidic residues" evidence="7">
    <location>
        <begin position="295"/>
        <end position="316"/>
    </location>
</feature>
<evidence type="ECO:0000256" key="5">
    <source>
        <dbReference type="ARBA" id="ARBA00022553"/>
    </source>
</evidence>
<feature type="compositionally biased region" description="Basic and acidic residues" evidence="7">
    <location>
        <begin position="323"/>
        <end position="333"/>
    </location>
</feature>
<dbReference type="EMBL" id="IACT01001285">
    <property type="protein sequence ID" value="LAC20641.1"/>
    <property type="molecule type" value="mRNA"/>
</dbReference>
<evidence type="ECO:0000313" key="10">
    <source>
        <dbReference type="EMBL" id="LAC20641.1"/>
    </source>
</evidence>
<organism evidence="9">
    <name type="scientific">Hirondellea gigas</name>
    <dbReference type="NCBI Taxonomy" id="1518452"/>
    <lineage>
        <taxon>Eukaryota</taxon>
        <taxon>Metazoa</taxon>
        <taxon>Ecdysozoa</taxon>
        <taxon>Arthropoda</taxon>
        <taxon>Crustacea</taxon>
        <taxon>Multicrustacea</taxon>
        <taxon>Malacostraca</taxon>
        <taxon>Eumalacostraca</taxon>
        <taxon>Peracarida</taxon>
        <taxon>Amphipoda</taxon>
        <taxon>Amphilochidea</taxon>
        <taxon>Lysianassida</taxon>
        <taxon>Lysianassidira</taxon>
        <taxon>Lysianassoidea</taxon>
        <taxon>Lysianassidae</taxon>
        <taxon>Hirondellea</taxon>
    </lineage>
</organism>
<dbReference type="GO" id="GO:0051082">
    <property type="term" value="F:unfolded protein binding"/>
    <property type="evidence" value="ECO:0007669"/>
    <property type="project" value="TreeGrafter"/>
</dbReference>
<dbReference type="GO" id="GO:0006457">
    <property type="term" value="P:protein folding"/>
    <property type="evidence" value="ECO:0007669"/>
    <property type="project" value="TreeGrafter"/>
</dbReference>
<dbReference type="FunFam" id="2.60.40.790:FF:000001">
    <property type="entry name" value="Nuclear migration protein nudC"/>
    <property type="match status" value="1"/>
</dbReference>
<dbReference type="InterPro" id="IPR025934">
    <property type="entry name" value="NudC_N_dom"/>
</dbReference>
<evidence type="ECO:0000256" key="6">
    <source>
        <dbReference type="ARBA" id="ARBA00030427"/>
    </source>
</evidence>
<dbReference type="PROSITE" id="PS51203">
    <property type="entry name" value="CS"/>
    <property type="match status" value="1"/>
</dbReference>
<dbReference type="SUPFAM" id="SSF49764">
    <property type="entry name" value="HSP20-like chaperones"/>
    <property type="match status" value="1"/>
</dbReference>
<evidence type="ECO:0000256" key="7">
    <source>
        <dbReference type="SAM" id="MobiDB-lite"/>
    </source>
</evidence>
<dbReference type="InterPro" id="IPR037898">
    <property type="entry name" value="NudC_fam"/>
</dbReference>
<protein>
    <recommendedName>
        <fullName evidence="3">Nuclear migration protein nudC</fullName>
    </recommendedName>
    <alternativeName>
        <fullName evidence="6">Nuclear distribution protein C homolog</fullName>
    </alternativeName>
</protein>
<evidence type="ECO:0000256" key="2">
    <source>
        <dbReference type="ARBA" id="ARBA00010513"/>
    </source>
</evidence>
<dbReference type="GO" id="GO:0005737">
    <property type="term" value="C:cytoplasm"/>
    <property type="evidence" value="ECO:0007669"/>
    <property type="project" value="UniProtKB-SubCell"/>
</dbReference>
<feature type="region of interest" description="Disordered" evidence="7">
    <location>
        <begin position="68"/>
        <end position="172"/>
    </location>
</feature>
<comment type="subcellular location">
    <subcellularLocation>
        <location evidence="1">Cytoplasm</location>
    </subcellularLocation>
</comment>
<dbReference type="PANTHER" id="PTHR12356:SF3">
    <property type="entry name" value="NUCLEAR MIGRATION PROTEIN NUDC"/>
    <property type="match status" value="1"/>
</dbReference>
<proteinExistence type="evidence at transcript level"/>
<feature type="compositionally biased region" description="Basic and acidic residues" evidence="7">
    <location>
        <begin position="68"/>
        <end position="81"/>
    </location>
</feature>
<dbReference type="Pfam" id="PF14050">
    <property type="entry name" value="Nudc_N"/>
    <property type="match status" value="1"/>
</dbReference>
<reference evidence="9" key="2">
    <citation type="journal article" date="2018" name="Biosci. Biotechnol. Biochem.">
        <title>Polysaccharide hydrolase of the hadal zone amphipods Hirondellea gigas.</title>
        <authorList>
            <person name="Kobayashi H."/>
            <person name="Nagahama T."/>
            <person name="Arai W."/>
            <person name="Sasagawa Y."/>
            <person name="Umeda M."/>
            <person name="Hayashi T."/>
            <person name="Nikaido I."/>
            <person name="Watanabe H."/>
            <person name="Oguri K."/>
            <person name="Kitazato H."/>
            <person name="Fujioka K."/>
            <person name="Kido Y."/>
            <person name="Takami H."/>
        </authorList>
    </citation>
    <scope>NUCLEOTIDE SEQUENCE</scope>
    <source>
        <tissue evidence="9">Whole body</tissue>
    </source>
</reference>
<feature type="compositionally biased region" description="Basic and acidic residues" evidence="7">
    <location>
        <begin position="142"/>
        <end position="151"/>
    </location>
</feature>
<evidence type="ECO:0000256" key="4">
    <source>
        <dbReference type="ARBA" id="ARBA00022490"/>
    </source>
</evidence>
<dbReference type="Pfam" id="PF04969">
    <property type="entry name" value="CS"/>
    <property type="match status" value="1"/>
</dbReference>
<dbReference type="AlphaFoldDB" id="A0A2P2HY69"/>
<dbReference type="PANTHER" id="PTHR12356">
    <property type="entry name" value="NUCLEAR MOVEMENT PROTEIN NUDC"/>
    <property type="match status" value="1"/>
</dbReference>
<accession>A0A2P2HY69</accession>
<dbReference type="EMBL" id="IACF01000989">
    <property type="protein sequence ID" value="LAB66721.1"/>
    <property type="molecule type" value="mRNA"/>
</dbReference>
<dbReference type="Gene3D" id="2.60.40.790">
    <property type="match status" value="1"/>
</dbReference>
<comment type="similarity">
    <text evidence="2">Belongs to the nudC family.</text>
</comment>
<evidence type="ECO:0000313" key="9">
    <source>
        <dbReference type="EMBL" id="LAB66721.1"/>
    </source>
</evidence>
<dbReference type="InterPro" id="IPR007052">
    <property type="entry name" value="CS_dom"/>
</dbReference>
<keyword evidence="5" id="KW-0597">Phosphoprotein</keyword>
<reference evidence="10" key="1">
    <citation type="submission" date="2017-11" db="EMBL/GenBank/DDBJ databases">
        <title>The sensing device of the deep-sea amphipod.</title>
        <authorList>
            <person name="Kobayashi H."/>
            <person name="Nagahama T."/>
            <person name="Arai W."/>
            <person name="Sasagawa Y."/>
            <person name="Umeda M."/>
            <person name="Hayashi T."/>
            <person name="Nikaido I."/>
            <person name="Watanabe H."/>
            <person name="Oguri K."/>
            <person name="Kitazato H."/>
            <person name="Fujioka K."/>
            <person name="Kido Y."/>
            <person name="Takami H."/>
        </authorList>
    </citation>
    <scope>NUCLEOTIDE SEQUENCE</scope>
    <source>
        <tissue evidence="10">Whole body</tissue>
    </source>
</reference>
<feature type="region of interest" description="Disordered" evidence="7">
    <location>
        <begin position="295"/>
        <end position="333"/>
    </location>
</feature>
<keyword evidence="4" id="KW-0963">Cytoplasm</keyword>
<evidence type="ECO:0000259" key="8">
    <source>
        <dbReference type="PROSITE" id="PS51203"/>
    </source>
</evidence>
<evidence type="ECO:0000256" key="3">
    <source>
        <dbReference type="ARBA" id="ARBA00017641"/>
    </source>
</evidence>
<evidence type="ECO:0000256" key="1">
    <source>
        <dbReference type="ARBA" id="ARBA00004496"/>
    </source>
</evidence>
<feature type="domain" description="CS" evidence="8">
    <location>
        <begin position="171"/>
        <end position="260"/>
    </location>
</feature>
<dbReference type="InterPro" id="IPR008978">
    <property type="entry name" value="HSP20-like_chaperone"/>
</dbReference>